<dbReference type="Pfam" id="PF00535">
    <property type="entry name" value="Glycos_transf_2"/>
    <property type="match status" value="1"/>
</dbReference>
<evidence type="ECO:0000313" key="2">
    <source>
        <dbReference type="EMBL" id="KKL59353.1"/>
    </source>
</evidence>
<dbReference type="EMBL" id="LAZR01029513">
    <property type="protein sequence ID" value="KKL59353.1"/>
    <property type="molecule type" value="Genomic_DNA"/>
</dbReference>
<proteinExistence type="predicted"/>
<gene>
    <name evidence="2" type="ORF">LCGC14_2216200</name>
</gene>
<comment type="caution">
    <text evidence="2">The sequence shown here is derived from an EMBL/GenBank/DDBJ whole genome shotgun (WGS) entry which is preliminary data.</text>
</comment>
<dbReference type="SUPFAM" id="SSF53448">
    <property type="entry name" value="Nucleotide-diphospho-sugar transferases"/>
    <property type="match status" value="1"/>
</dbReference>
<protein>
    <recommendedName>
        <fullName evidence="1">Glycosyltransferase 2-like domain-containing protein</fullName>
    </recommendedName>
</protein>
<dbReference type="Gene3D" id="3.90.550.10">
    <property type="entry name" value="Spore Coat Polysaccharide Biosynthesis Protein SpsA, Chain A"/>
    <property type="match status" value="1"/>
</dbReference>
<sequence length="318" mass="37357">MVYISVVLITARPEYKVIGQPDDSWLKAILRLLKEQTFWDFELIIVDSLYGTRDHDFQDEPFIIQYVPVHPKHRIWLDRKRYNICGSLNTALMYAEGEIIVRMDDCCEPDKNYLQRIYDEYQKGFWLQGMHIRYRDGKPSVNAEGVINKDSRIDIVKNAGGRCLGPPEWMYGHATFPLEAAIRVNGFDELFDGDKQQEDQDFGSRLVMAGYKDKILVDSRHTIIEHEHEAIPSDIIDPTHPQIKCNYAIYLRSLNLNRWRVNEQRLTAEDIQFIREETLRAPCSNVDHTYAENCEGPLYQQWIDSQNLFNLRELRLEV</sequence>
<dbReference type="AlphaFoldDB" id="A0A0F9DCB1"/>
<dbReference type="InterPro" id="IPR029044">
    <property type="entry name" value="Nucleotide-diphossugar_trans"/>
</dbReference>
<accession>A0A0F9DCB1</accession>
<evidence type="ECO:0000259" key="1">
    <source>
        <dbReference type="Pfam" id="PF00535"/>
    </source>
</evidence>
<dbReference type="InterPro" id="IPR001173">
    <property type="entry name" value="Glyco_trans_2-like"/>
</dbReference>
<reference evidence="2" key="1">
    <citation type="journal article" date="2015" name="Nature">
        <title>Complex archaea that bridge the gap between prokaryotes and eukaryotes.</title>
        <authorList>
            <person name="Spang A."/>
            <person name="Saw J.H."/>
            <person name="Jorgensen S.L."/>
            <person name="Zaremba-Niedzwiedzka K."/>
            <person name="Martijn J."/>
            <person name="Lind A.E."/>
            <person name="van Eijk R."/>
            <person name="Schleper C."/>
            <person name="Guy L."/>
            <person name="Ettema T.J."/>
        </authorList>
    </citation>
    <scope>NUCLEOTIDE SEQUENCE</scope>
</reference>
<name>A0A0F9DCB1_9ZZZZ</name>
<organism evidence="2">
    <name type="scientific">marine sediment metagenome</name>
    <dbReference type="NCBI Taxonomy" id="412755"/>
    <lineage>
        <taxon>unclassified sequences</taxon>
        <taxon>metagenomes</taxon>
        <taxon>ecological metagenomes</taxon>
    </lineage>
</organism>
<feature type="domain" description="Glycosyltransferase 2-like" evidence="1">
    <location>
        <begin position="25"/>
        <end position="125"/>
    </location>
</feature>